<gene>
    <name evidence="13" type="primary">LOC117639763</name>
</gene>
<feature type="domain" description="Peptidase M13 N-terminal" evidence="11">
    <location>
        <begin position="31"/>
        <end position="491"/>
    </location>
</feature>
<dbReference type="AlphaFoldDB" id="A0A6P8ZHB1"/>
<dbReference type="Gene3D" id="1.10.1380.10">
    <property type="entry name" value="Neutral endopeptidase , domain2"/>
    <property type="match status" value="1"/>
</dbReference>
<evidence type="ECO:0000256" key="2">
    <source>
        <dbReference type="ARBA" id="ARBA00004401"/>
    </source>
</evidence>
<dbReference type="InterPro" id="IPR000718">
    <property type="entry name" value="Peptidase_M13"/>
</dbReference>
<dbReference type="GO" id="GO:0004222">
    <property type="term" value="F:metalloendopeptidase activity"/>
    <property type="evidence" value="ECO:0007669"/>
    <property type="project" value="InterPro"/>
</dbReference>
<feature type="compositionally biased region" description="Polar residues" evidence="9">
    <location>
        <begin position="198"/>
        <end position="210"/>
    </location>
</feature>
<name>A0A6P8ZHB1_THRPL</name>
<dbReference type="InParanoid" id="A0A6P8ZHB1"/>
<dbReference type="CTD" id="43255"/>
<keyword evidence="12" id="KW-1185">Reference proteome</keyword>
<evidence type="ECO:0000256" key="5">
    <source>
        <dbReference type="ARBA" id="ARBA00022723"/>
    </source>
</evidence>
<dbReference type="KEGG" id="tpal:117639763"/>
<dbReference type="PANTHER" id="PTHR11733:SF133">
    <property type="entry name" value="PHOSPHATE-REGULATING NEUTRAL ENDOPEPTIDASE PHEX"/>
    <property type="match status" value="1"/>
</dbReference>
<keyword evidence="5" id="KW-0479">Metal-binding</keyword>
<dbReference type="InterPro" id="IPR018497">
    <property type="entry name" value="Peptidase_M13_C"/>
</dbReference>
<evidence type="ECO:0000256" key="4">
    <source>
        <dbReference type="ARBA" id="ARBA00022670"/>
    </source>
</evidence>
<keyword evidence="8" id="KW-0482">Metalloprotease</keyword>
<dbReference type="GO" id="GO:0016485">
    <property type="term" value="P:protein processing"/>
    <property type="evidence" value="ECO:0007669"/>
    <property type="project" value="TreeGrafter"/>
</dbReference>
<dbReference type="Pfam" id="PF01431">
    <property type="entry name" value="Peptidase_M13"/>
    <property type="match status" value="1"/>
</dbReference>
<keyword evidence="4" id="KW-0645">Protease</keyword>
<proteinExistence type="inferred from homology"/>
<reference evidence="13" key="1">
    <citation type="submission" date="2025-08" db="UniProtKB">
        <authorList>
            <consortium name="RefSeq"/>
        </authorList>
    </citation>
    <scope>IDENTIFICATION</scope>
    <source>
        <tissue evidence="13">Total insect</tissue>
    </source>
</reference>
<evidence type="ECO:0000256" key="7">
    <source>
        <dbReference type="ARBA" id="ARBA00022833"/>
    </source>
</evidence>
<dbReference type="InterPro" id="IPR042089">
    <property type="entry name" value="Peptidase_M13_dom_2"/>
</dbReference>
<feature type="region of interest" description="Disordered" evidence="9">
    <location>
        <begin position="198"/>
        <end position="221"/>
    </location>
</feature>
<dbReference type="Gene3D" id="3.40.390.10">
    <property type="entry name" value="Collagenase (Catalytic Domain)"/>
    <property type="match status" value="1"/>
</dbReference>
<dbReference type="PANTHER" id="PTHR11733">
    <property type="entry name" value="ZINC METALLOPROTEASE FAMILY M13 NEPRILYSIN-RELATED"/>
    <property type="match status" value="1"/>
</dbReference>
<dbReference type="GeneID" id="117639763"/>
<dbReference type="Pfam" id="PF05649">
    <property type="entry name" value="Peptidase_M13_N"/>
    <property type="match status" value="1"/>
</dbReference>
<evidence type="ECO:0000313" key="12">
    <source>
        <dbReference type="Proteomes" id="UP000515158"/>
    </source>
</evidence>
<evidence type="ECO:0000259" key="10">
    <source>
        <dbReference type="Pfam" id="PF01431"/>
    </source>
</evidence>
<comment type="cofactor">
    <cofactor evidence="1">
        <name>Zn(2+)</name>
        <dbReference type="ChEBI" id="CHEBI:29105"/>
    </cofactor>
</comment>
<evidence type="ECO:0000256" key="9">
    <source>
        <dbReference type="SAM" id="MobiDB-lite"/>
    </source>
</evidence>
<dbReference type="Proteomes" id="UP000515158">
    <property type="component" value="Unplaced"/>
</dbReference>
<dbReference type="InterPro" id="IPR008753">
    <property type="entry name" value="Peptidase_M13_N"/>
</dbReference>
<evidence type="ECO:0000256" key="3">
    <source>
        <dbReference type="ARBA" id="ARBA00007357"/>
    </source>
</evidence>
<comment type="similarity">
    <text evidence="3">Belongs to the peptidase M13 family.</text>
</comment>
<evidence type="ECO:0000256" key="6">
    <source>
        <dbReference type="ARBA" id="ARBA00022801"/>
    </source>
</evidence>
<dbReference type="CDD" id="cd08662">
    <property type="entry name" value="M13"/>
    <property type="match status" value="1"/>
</dbReference>
<comment type="subcellular location">
    <subcellularLocation>
        <location evidence="2">Cell membrane</location>
        <topology evidence="2">Single-pass type II membrane protein</topology>
    </subcellularLocation>
</comment>
<protein>
    <submittedName>
        <fullName evidence="13">Neprilysin</fullName>
    </submittedName>
</protein>
<evidence type="ECO:0000256" key="8">
    <source>
        <dbReference type="ARBA" id="ARBA00023049"/>
    </source>
</evidence>
<dbReference type="PRINTS" id="PR00786">
    <property type="entry name" value="NEPRILYSIN"/>
</dbReference>
<evidence type="ECO:0000259" key="11">
    <source>
        <dbReference type="Pfam" id="PF05649"/>
    </source>
</evidence>
<dbReference type="GO" id="GO:0046872">
    <property type="term" value="F:metal ion binding"/>
    <property type="evidence" value="ECO:0007669"/>
    <property type="project" value="UniProtKB-KW"/>
</dbReference>
<dbReference type="GO" id="GO:0005886">
    <property type="term" value="C:plasma membrane"/>
    <property type="evidence" value="ECO:0007669"/>
    <property type="project" value="UniProtKB-SubCell"/>
</dbReference>
<accession>A0A6P8ZHB1</accession>
<sequence length="757" mass="86487">MKRDDGDICQSVACVRSAASLLRSMDTRVSPCHDFYQYTCGRWSEDHPSPAAAFSHDWFYDRREHVLLGVQEFLSQNSTAEDPWAVGQARILYEACLDRDAWDALGLEPLLATLDAVGLPRQPPLEPDPAWVWERTAALARKHINKDLLVNLDVVPDVKNRSVNRILVRKYRSGSPLLGYHGHRVEDRRHRILARSKMTLTASDPDQEQTPDGGDPDKGDERHLKAYLSYMITAMNVLMHANETDKQRPSSPPPLLAPLACTRRAEPPPERVTRAARRVLDFNRKLYKLAFPENKTEVRDKDPEEMWVWELQNFTHATLGPDVPTQINWTEFLTAMFASVPNVTLDLTKDKLVVEDDEYMQKLAQLLAKTPRQTIQLSLWWELVDLLAPYSTAEMRQLRRRYQEIASGTSGATTRESVCTEAVNGLMGMAVSYHLADAAYLRTTGEKVLEMLGDVKSVFEDLVAELNWMDAATKAATLGKVRAMRSFVGFPEWLLRPDKLDEYYEGLNMTRQEYLGNVLSFQRLVTESSLSVLRRINTDDGWATDPTDVNAFHTFQANSVTIPAGILQFPFYDLGLEALNYGAIGSILGHELTHGFDSYGRLFDRDGNMRPWWSNATVAEYEKRTDCFVKQYGDYFLPEVDMNVDGELTLGENIADNGGLHESVRAYRRYLQRHRLTEPRLPGMANYTHEQLLFLSYVHLWCESWTEESLRWGLEDEHAPNRVRTWGVLSNSEDFARAWGCSRGTAMNPDRPRCRLW</sequence>
<keyword evidence="6" id="KW-0378">Hydrolase</keyword>
<dbReference type="PROSITE" id="PS51885">
    <property type="entry name" value="NEPRILYSIN"/>
    <property type="match status" value="1"/>
</dbReference>
<keyword evidence="7" id="KW-0862">Zinc</keyword>
<feature type="domain" description="Peptidase M13 C-terminal" evidence="10">
    <location>
        <begin position="550"/>
        <end position="751"/>
    </location>
</feature>
<dbReference type="RefSeq" id="XP_034231544.1">
    <property type="nucleotide sequence ID" value="XM_034375653.1"/>
</dbReference>
<feature type="region of interest" description="Disordered" evidence="9">
    <location>
        <begin position="243"/>
        <end position="271"/>
    </location>
</feature>
<evidence type="ECO:0000313" key="13">
    <source>
        <dbReference type="RefSeq" id="XP_034231544.1"/>
    </source>
</evidence>
<dbReference type="InterPro" id="IPR024079">
    <property type="entry name" value="MetalloPept_cat_dom_sf"/>
</dbReference>
<dbReference type="SUPFAM" id="SSF55486">
    <property type="entry name" value="Metalloproteases ('zincins'), catalytic domain"/>
    <property type="match status" value="2"/>
</dbReference>
<dbReference type="OrthoDB" id="6475849at2759"/>
<organism evidence="13">
    <name type="scientific">Thrips palmi</name>
    <name type="common">Melon thrips</name>
    <dbReference type="NCBI Taxonomy" id="161013"/>
    <lineage>
        <taxon>Eukaryota</taxon>
        <taxon>Metazoa</taxon>
        <taxon>Ecdysozoa</taxon>
        <taxon>Arthropoda</taxon>
        <taxon>Hexapoda</taxon>
        <taxon>Insecta</taxon>
        <taxon>Pterygota</taxon>
        <taxon>Neoptera</taxon>
        <taxon>Paraneoptera</taxon>
        <taxon>Thysanoptera</taxon>
        <taxon>Terebrantia</taxon>
        <taxon>Thripoidea</taxon>
        <taxon>Thripidae</taxon>
        <taxon>Thrips</taxon>
    </lineage>
</organism>
<evidence type="ECO:0000256" key="1">
    <source>
        <dbReference type="ARBA" id="ARBA00001947"/>
    </source>
</evidence>
<dbReference type="FunCoup" id="A0A6P8ZHB1">
    <property type="interactions" value="29"/>
</dbReference>